<keyword evidence="2" id="KW-1185">Reference proteome</keyword>
<sequence length="341" mass="38727">METVSTYTYDGRKFQIVQEEYTDGALSETRHLYYNSGWQNLEDRLGTTPDSAAPHQHHIWGLRYIDNCLLRDRTTDSTLNERLYALQDANWNVNGIIDGVGAVQERYLYTAYGTPQVQSSYFSDNSFSNNSWTAFFGGYYSQSTTGGYFIRHRNYQPLLGQWTKRDPVGLAVESSLYNFVMSRPQDFTDPYGLVPGIPRTRTASKCVSKYSPIRLTCKCGDSTSMELSINLSVELGVLFNFIKEFAEASVSLQIQTGVSCSVSCNTPGSGTGVRVSRCKATVCWDMKQELKYVDITPYDMPFWWLQTGQITERIWVDTDKPQNFSLSVEEDVIQNTLKCCQ</sequence>
<proteinExistence type="predicted"/>
<dbReference type="NCBIfam" id="TIGR03696">
    <property type="entry name" value="Rhs_assc_core"/>
    <property type="match status" value="1"/>
</dbReference>
<dbReference type="AlphaFoldDB" id="A0A1C3E4R9"/>
<evidence type="ECO:0000313" key="2">
    <source>
        <dbReference type="Proteomes" id="UP000094828"/>
    </source>
</evidence>
<comment type="caution">
    <text evidence="1">The sequence shown here is derived from an EMBL/GenBank/DDBJ whole genome shotgun (WGS) entry which is preliminary data.</text>
</comment>
<gene>
    <name evidence="1" type="ORF">A6X21_01210</name>
</gene>
<organism evidence="1 2">
    <name type="scientific">Planctopirus hydrillae</name>
    <dbReference type="NCBI Taxonomy" id="1841610"/>
    <lineage>
        <taxon>Bacteria</taxon>
        <taxon>Pseudomonadati</taxon>
        <taxon>Planctomycetota</taxon>
        <taxon>Planctomycetia</taxon>
        <taxon>Planctomycetales</taxon>
        <taxon>Planctomycetaceae</taxon>
        <taxon>Planctopirus</taxon>
    </lineage>
</organism>
<dbReference type="EMBL" id="LYDR01000154">
    <property type="protein sequence ID" value="ODA28246.1"/>
    <property type="molecule type" value="Genomic_DNA"/>
</dbReference>
<accession>A0A1C3E4R9</accession>
<dbReference type="InterPro" id="IPR022385">
    <property type="entry name" value="Rhs_assc_core"/>
</dbReference>
<evidence type="ECO:0000313" key="1">
    <source>
        <dbReference type="EMBL" id="ODA28246.1"/>
    </source>
</evidence>
<dbReference type="Proteomes" id="UP000094828">
    <property type="component" value="Unassembled WGS sequence"/>
</dbReference>
<protein>
    <recommendedName>
        <fullName evidence="3">RHS repeat-associated core domain-containing protein</fullName>
    </recommendedName>
</protein>
<dbReference type="Gene3D" id="2.180.10.10">
    <property type="entry name" value="RHS repeat-associated core"/>
    <property type="match status" value="1"/>
</dbReference>
<evidence type="ECO:0008006" key="3">
    <source>
        <dbReference type="Google" id="ProtNLM"/>
    </source>
</evidence>
<dbReference type="RefSeq" id="WP_068852548.1">
    <property type="nucleotide sequence ID" value="NZ_LYDR01000154.1"/>
</dbReference>
<dbReference type="STRING" id="1841610.A6X21_01210"/>
<reference evidence="1 2" key="1">
    <citation type="submission" date="2016-05" db="EMBL/GenBank/DDBJ databases">
        <title>Genomic and physiological characterization of Planctopirus sp. isolated from fresh water lake.</title>
        <authorList>
            <person name="Subhash Y."/>
            <person name="Ramana C."/>
        </authorList>
    </citation>
    <scope>NUCLEOTIDE SEQUENCE [LARGE SCALE GENOMIC DNA]</scope>
    <source>
        <strain evidence="1 2">JC280</strain>
    </source>
</reference>
<name>A0A1C3E4R9_9PLAN</name>